<keyword evidence="1" id="KW-0831">Ubiquinone biosynthesis</keyword>
<name>A0A1H8DQI1_9PROT</name>
<dbReference type="OrthoDB" id="5297354at2"/>
<gene>
    <name evidence="1" type="primary">ubiK</name>
    <name evidence="3" type="ORF">SAMN05216325_107142</name>
</gene>
<dbReference type="RefSeq" id="WP_090630302.1">
    <property type="nucleotide sequence ID" value="NZ_FOCP01000007.1"/>
</dbReference>
<reference evidence="3 4" key="1">
    <citation type="submission" date="2016-10" db="EMBL/GenBank/DDBJ databases">
        <authorList>
            <person name="de Groot N.N."/>
        </authorList>
    </citation>
    <scope>NUCLEOTIDE SEQUENCE [LARGE SCALE GENOMIC DNA]</scope>
    <source>
        <strain evidence="3 4">Nm22</strain>
    </source>
</reference>
<dbReference type="PANTHER" id="PTHR38040:SF1">
    <property type="entry name" value="UBIQUINONE BIOSYNTHESIS ACCESSORY FACTOR UBIK"/>
    <property type="match status" value="1"/>
</dbReference>
<dbReference type="PANTHER" id="PTHR38040">
    <property type="entry name" value="UBIQUINONE BIOSYNTHESIS ACCESSORY FACTOR UBIK"/>
    <property type="match status" value="1"/>
</dbReference>
<dbReference type="STRING" id="917.SAMN05216326_13817"/>
<protein>
    <recommendedName>
        <fullName evidence="1">Ubiquinone biosynthesis accessory factor UbiK</fullName>
    </recommendedName>
</protein>
<feature type="compositionally biased region" description="Basic and acidic residues" evidence="2">
    <location>
        <begin position="81"/>
        <end position="90"/>
    </location>
</feature>
<comment type="similarity">
    <text evidence="1">Belongs to the UbiK family.</text>
</comment>
<comment type="function">
    <text evidence="1">Required for efficient ubiquinone (coenzyme Q) biosynthesis. UbiK is probably an accessory factor of Ubi enzymes and facilitates ubiquinone biosynthesis by acting as an assembly factor, a targeting factor, or both.</text>
</comment>
<dbReference type="InterPro" id="IPR007475">
    <property type="entry name" value="UbiK"/>
</dbReference>
<dbReference type="Proteomes" id="UP000199459">
    <property type="component" value="Unassembled WGS sequence"/>
</dbReference>
<keyword evidence="1" id="KW-0963">Cytoplasm</keyword>
<dbReference type="UniPathway" id="UPA00232"/>
<dbReference type="EMBL" id="FOCP01000007">
    <property type="protein sequence ID" value="SEN09532.1"/>
    <property type="molecule type" value="Genomic_DNA"/>
</dbReference>
<evidence type="ECO:0000256" key="2">
    <source>
        <dbReference type="SAM" id="MobiDB-lite"/>
    </source>
</evidence>
<dbReference type="AlphaFoldDB" id="A0A1H8DQI1"/>
<dbReference type="HAMAP" id="MF_02216">
    <property type="entry name" value="UbiK"/>
    <property type="match status" value="1"/>
</dbReference>
<comment type="subcellular location">
    <subcellularLocation>
        <location evidence="1">Cytoplasm</location>
    </subcellularLocation>
</comment>
<evidence type="ECO:0000313" key="3">
    <source>
        <dbReference type="EMBL" id="SEN09532.1"/>
    </source>
</evidence>
<organism evidence="3 4">
    <name type="scientific">Nitrosomonas marina</name>
    <dbReference type="NCBI Taxonomy" id="917"/>
    <lineage>
        <taxon>Bacteria</taxon>
        <taxon>Pseudomonadati</taxon>
        <taxon>Pseudomonadota</taxon>
        <taxon>Betaproteobacteria</taxon>
        <taxon>Nitrosomonadales</taxon>
        <taxon>Nitrosomonadaceae</taxon>
        <taxon>Nitrosomonas</taxon>
    </lineage>
</organism>
<feature type="compositionally biased region" description="Polar residues" evidence="2">
    <location>
        <begin position="91"/>
        <end position="104"/>
    </location>
</feature>
<sequence length="104" mass="11854">MLNKNVIEEINSKVSEILQNSPAKDVEKNMRAVMSGVFSRLDLVTREEFDVQHEVLLRTREKLVQLEAKVKELEQQLGLPEMEKQSETDTRTGQTADTDPAQTV</sequence>
<feature type="region of interest" description="Disordered" evidence="2">
    <location>
        <begin position="75"/>
        <end position="104"/>
    </location>
</feature>
<proteinExistence type="inferred from homology"/>
<evidence type="ECO:0000313" key="4">
    <source>
        <dbReference type="Proteomes" id="UP000199459"/>
    </source>
</evidence>
<comment type="pathway">
    <text evidence="1">Cofactor biosynthesis; ubiquinone biosynthesis.</text>
</comment>
<evidence type="ECO:0000256" key="1">
    <source>
        <dbReference type="HAMAP-Rule" id="MF_02216"/>
    </source>
</evidence>
<dbReference type="GO" id="GO:0005737">
    <property type="term" value="C:cytoplasm"/>
    <property type="evidence" value="ECO:0007669"/>
    <property type="project" value="UniProtKB-SubCell"/>
</dbReference>
<dbReference type="Pfam" id="PF04380">
    <property type="entry name" value="BMFP"/>
    <property type="match status" value="1"/>
</dbReference>
<accession>A0A1H8DQI1</accession>
<dbReference type="GO" id="GO:0006744">
    <property type="term" value="P:ubiquinone biosynthetic process"/>
    <property type="evidence" value="ECO:0007669"/>
    <property type="project" value="UniProtKB-UniRule"/>
</dbReference>